<proteinExistence type="inferred from homology"/>
<name>A0A934NIP2_9BACT</name>
<evidence type="ECO:0000313" key="7">
    <source>
        <dbReference type="EMBL" id="MBJ7608289.1"/>
    </source>
</evidence>
<keyword evidence="3" id="KW-1003">Cell membrane</keyword>
<comment type="subcellular location">
    <subcellularLocation>
        <location evidence="1">Cell membrane</location>
        <topology evidence="1">Multi-pass membrane protein</topology>
    </subcellularLocation>
</comment>
<evidence type="ECO:0000256" key="5">
    <source>
        <dbReference type="ARBA" id="ARBA00022989"/>
    </source>
</evidence>
<evidence type="ECO:0000256" key="3">
    <source>
        <dbReference type="ARBA" id="ARBA00022475"/>
    </source>
</evidence>
<accession>A0A934NIP2</accession>
<sequence length="123" mass="13139">MGVLRFLARSAFATTFLLGGYNTLTKPGARPDLVAKSLPLPQPELLVRLNGAGMVAGGAALALGIKPRLAALELALIMLPTTYVGHPFWAQDDPMARRTHMAHFNKNLSLIGGLLTFALTEDD</sequence>
<dbReference type="PANTHER" id="PTHR33452:SF1">
    <property type="entry name" value="INNER MEMBRANE PROTEIN YPHA-RELATED"/>
    <property type="match status" value="1"/>
</dbReference>
<keyword evidence="6" id="KW-0472">Membrane</keyword>
<keyword evidence="5" id="KW-1133">Transmembrane helix</keyword>
<evidence type="ECO:0000256" key="4">
    <source>
        <dbReference type="ARBA" id="ARBA00022692"/>
    </source>
</evidence>
<protein>
    <submittedName>
        <fullName evidence="7">DoxX family protein</fullName>
    </submittedName>
</protein>
<dbReference type="Proteomes" id="UP000614410">
    <property type="component" value="Unassembled WGS sequence"/>
</dbReference>
<dbReference type="GO" id="GO:0005886">
    <property type="term" value="C:plasma membrane"/>
    <property type="evidence" value="ECO:0007669"/>
    <property type="project" value="UniProtKB-SubCell"/>
</dbReference>
<gene>
    <name evidence="7" type="ORF">JF887_02500</name>
</gene>
<dbReference type="InterPro" id="IPR032808">
    <property type="entry name" value="DoxX"/>
</dbReference>
<evidence type="ECO:0000256" key="1">
    <source>
        <dbReference type="ARBA" id="ARBA00004651"/>
    </source>
</evidence>
<keyword evidence="4" id="KW-0812">Transmembrane</keyword>
<evidence type="ECO:0000256" key="6">
    <source>
        <dbReference type="ARBA" id="ARBA00023136"/>
    </source>
</evidence>
<comment type="similarity">
    <text evidence="2">Belongs to the DoxX family.</text>
</comment>
<evidence type="ECO:0000313" key="8">
    <source>
        <dbReference type="Proteomes" id="UP000614410"/>
    </source>
</evidence>
<dbReference type="EMBL" id="JAEKNN010000009">
    <property type="protein sequence ID" value="MBJ7608289.1"/>
    <property type="molecule type" value="Genomic_DNA"/>
</dbReference>
<comment type="caution">
    <text evidence="7">The sequence shown here is derived from an EMBL/GenBank/DDBJ whole genome shotgun (WGS) entry which is preliminary data.</text>
</comment>
<evidence type="ECO:0000256" key="2">
    <source>
        <dbReference type="ARBA" id="ARBA00006679"/>
    </source>
</evidence>
<dbReference type="InterPro" id="IPR051907">
    <property type="entry name" value="DoxX-like_oxidoreductase"/>
</dbReference>
<organism evidence="7 8">
    <name type="scientific">Candidatus Amunia macphersoniae</name>
    <dbReference type="NCBI Taxonomy" id="3127014"/>
    <lineage>
        <taxon>Bacteria</taxon>
        <taxon>Bacillati</taxon>
        <taxon>Candidatus Dormiibacterota</taxon>
        <taxon>Candidatus Dormibacteria</taxon>
        <taxon>Candidatus Aeolococcales</taxon>
        <taxon>Candidatus Aeolococcaceae</taxon>
        <taxon>Candidatus Amunia</taxon>
    </lineage>
</organism>
<dbReference type="AlphaFoldDB" id="A0A934NIP2"/>
<reference evidence="7 8" key="1">
    <citation type="submission" date="2020-10" db="EMBL/GenBank/DDBJ databases">
        <title>Ca. Dormibacterota MAGs.</title>
        <authorList>
            <person name="Montgomery K."/>
        </authorList>
    </citation>
    <scope>NUCLEOTIDE SEQUENCE [LARGE SCALE GENOMIC DNA]</scope>
    <source>
        <strain evidence="7">Mitchell_Peninsula_5</strain>
    </source>
</reference>
<dbReference type="PANTHER" id="PTHR33452">
    <property type="entry name" value="OXIDOREDUCTASE CATD-RELATED"/>
    <property type="match status" value="1"/>
</dbReference>
<dbReference type="Pfam" id="PF07681">
    <property type="entry name" value="DoxX"/>
    <property type="match status" value="1"/>
</dbReference>